<dbReference type="InterPro" id="IPR051547">
    <property type="entry name" value="TDP2-like"/>
</dbReference>
<name>A0A1I0ZB47_9CLOT</name>
<dbReference type="SUPFAM" id="SSF56219">
    <property type="entry name" value="DNase I-like"/>
    <property type="match status" value="1"/>
</dbReference>
<keyword evidence="4" id="KW-1185">Reference proteome</keyword>
<dbReference type="PANTHER" id="PTHR15822">
    <property type="entry name" value="TRAF AND TNF RECEPTOR-ASSOCIATED PROTEIN"/>
    <property type="match status" value="1"/>
</dbReference>
<protein>
    <submittedName>
        <fullName evidence="3">Maltose 6'-phosphate phosphatase</fullName>
    </submittedName>
</protein>
<dbReference type="Pfam" id="PF03372">
    <property type="entry name" value="Exo_endo_phos"/>
    <property type="match status" value="1"/>
</dbReference>
<dbReference type="InterPro" id="IPR005135">
    <property type="entry name" value="Endo/exonuclease/phosphatase"/>
</dbReference>
<dbReference type="STRING" id="84698.SAMN04488528_101828"/>
<evidence type="ECO:0000313" key="3">
    <source>
        <dbReference type="EMBL" id="SFB21638.1"/>
    </source>
</evidence>
<reference evidence="3 4" key="1">
    <citation type="submission" date="2016-10" db="EMBL/GenBank/DDBJ databases">
        <authorList>
            <person name="de Groot N.N."/>
        </authorList>
    </citation>
    <scope>NUCLEOTIDE SEQUENCE [LARGE SCALE GENOMIC DNA]</scope>
    <source>
        <strain evidence="3 4">DSM 12271</strain>
    </source>
</reference>
<gene>
    <name evidence="3" type="ORF">SAMN04488528_101828</name>
</gene>
<dbReference type="Proteomes" id="UP000198619">
    <property type="component" value="Unassembled WGS sequence"/>
</dbReference>
<feature type="domain" description="Endonuclease/exonuclease/phosphatase" evidence="2">
    <location>
        <begin position="19"/>
        <end position="254"/>
    </location>
</feature>
<dbReference type="CDD" id="cd09079">
    <property type="entry name" value="RgfB-like"/>
    <property type="match status" value="1"/>
</dbReference>
<organism evidence="3 4">
    <name type="scientific">Clostridium frigidicarnis</name>
    <dbReference type="NCBI Taxonomy" id="84698"/>
    <lineage>
        <taxon>Bacteria</taxon>
        <taxon>Bacillati</taxon>
        <taxon>Bacillota</taxon>
        <taxon>Clostridia</taxon>
        <taxon>Eubacteriales</taxon>
        <taxon>Clostridiaceae</taxon>
        <taxon>Clostridium</taxon>
    </lineage>
</organism>
<dbReference type="OrthoDB" id="9812537at2"/>
<dbReference type="GO" id="GO:0016787">
    <property type="term" value="F:hydrolase activity"/>
    <property type="evidence" value="ECO:0007669"/>
    <property type="project" value="UniProtKB-KW"/>
</dbReference>
<evidence type="ECO:0000259" key="2">
    <source>
        <dbReference type="Pfam" id="PF03372"/>
    </source>
</evidence>
<dbReference type="PANTHER" id="PTHR15822:SF23">
    <property type="entry name" value="ENDONUCLEASE_EXONUCLEASE_PHOSPHATASE FAMILY PROTEIN"/>
    <property type="match status" value="1"/>
</dbReference>
<dbReference type="EMBL" id="FOKI01000018">
    <property type="protein sequence ID" value="SFB21638.1"/>
    <property type="molecule type" value="Genomic_DNA"/>
</dbReference>
<evidence type="ECO:0000256" key="1">
    <source>
        <dbReference type="ARBA" id="ARBA00022801"/>
    </source>
</evidence>
<dbReference type="InterPro" id="IPR036691">
    <property type="entry name" value="Endo/exonu/phosph_ase_sf"/>
</dbReference>
<sequence length="262" mass="31172">MKILTLNCHSWQEENQIDKLKYLAKIIKKNDYDIVGLQEVSQLIKSNIIFENVKEDNLMFMLVEELKNLGCYEYDFKWDYSHIGYDIYEEGIGILTKHKIKDFRSFFISNSTNLEFWKTRKIVNVDIEYKDKIYSVYSCHLGWWEDKEEPFKNQVDKLMKQINKDKTSIILGDFNNDAFMRNHGYDYIISREFYDTYTLAEVKDNGATVKGNIAGWEENSKDLRLDLILVNEQLEVKYSRVIFNDKNKKIISDHFGVEVQID</sequence>
<dbReference type="Gene3D" id="3.60.10.10">
    <property type="entry name" value="Endonuclease/exonuclease/phosphatase"/>
    <property type="match status" value="1"/>
</dbReference>
<proteinExistence type="predicted"/>
<dbReference type="AlphaFoldDB" id="A0A1I0ZB47"/>
<accession>A0A1I0ZB47</accession>
<keyword evidence="1" id="KW-0378">Hydrolase</keyword>
<dbReference type="RefSeq" id="WP_090041684.1">
    <property type="nucleotide sequence ID" value="NZ_FOKI01000018.1"/>
</dbReference>
<evidence type="ECO:0000313" key="4">
    <source>
        <dbReference type="Proteomes" id="UP000198619"/>
    </source>
</evidence>